<protein>
    <submittedName>
        <fullName evidence="2">Uncharacterized protein</fullName>
    </submittedName>
</protein>
<feature type="transmembrane region" description="Helical" evidence="1">
    <location>
        <begin position="268"/>
        <end position="297"/>
    </location>
</feature>
<feature type="transmembrane region" description="Helical" evidence="1">
    <location>
        <begin position="202"/>
        <end position="220"/>
    </location>
</feature>
<dbReference type="AlphaFoldDB" id="A0A7D6BVI2"/>
<accession>A0A7D6BVI2</accession>
<evidence type="ECO:0000256" key="1">
    <source>
        <dbReference type="SAM" id="Phobius"/>
    </source>
</evidence>
<feature type="transmembrane region" description="Helical" evidence="1">
    <location>
        <begin position="235"/>
        <end position="256"/>
    </location>
</feature>
<feature type="transmembrane region" description="Helical" evidence="1">
    <location>
        <begin position="80"/>
        <end position="100"/>
    </location>
</feature>
<reference evidence="3" key="1">
    <citation type="submission" date="2020-07" db="EMBL/GenBank/DDBJ databases">
        <title>Metabolic diversity and evolutionary history of the archaeal phylum ###Micrarchaeota### uncovered from a freshwater lake metagenome.</title>
        <authorList>
            <person name="Kadnikov V.V."/>
            <person name="Savvichev A.S."/>
            <person name="Mardanov A.V."/>
            <person name="Beletsky A.V."/>
            <person name="Chupakov A.V."/>
            <person name="Kokryatskaya N.M."/>
            <person name="Pimenov N.V."/>
            <person name="Ravin N.V."/>
        </authorList>
    </citation>
    <scope>NUCLEOTIDE SEQUENCE [LARGE SCALE GENOMIC DNA]</scope>
</reference>
<keyword evidence="1" id="KW-0812">Transmembrane</keyword>
<dbReference type="EMBL" id="CP058998">
    <property type="protein sequence ID" value="QLJ53324.1"/>
    <property type="molecule type" value="Genomic_DNA"/>
</dbReference>
<dbReference type="Proteomes" id="UP000510821">
    <property type="component" value="Chromosome"/>
</dbReference>
<evidence type="ECO:0000313" key="2">
    <source>
        <dbReference type="EMBL" id="QLJ53324.1"/>
    </source>
</evidence>
<proteinExistence type="predicted"/>
<feature type="transmembrane region" description="Helical" evidence="1">
    <location>
        <begin position="107"/>
        <end position="123"/>
    </location>
</feature>
<feature type="transmembrane region" description="Helical" evidence="1">
    <location>
        <begin position="309"/>
        <end position="325"/>
    </location>
</feature>
<feature type="transmembrane region" description="Helical" evidence="1">
    <location>
        <begin position="135"/>
        <end position="152"/>
    </location>
</feature>
<organism evidence="2 3">
    <name type="scientific">Fermentimicrarchaeum limneticum</name>
    <dbReference type="NCBI Taxonomy" id="2795018"/>
    <lineage>
        <taxon>Archaea</taxon>
        <taxon>Candidatus Micrarchaeota</taxon>
        <taxon>Candidatus Fermentimicrarchaeales</taxon>
        <taxon>Candidatus Fermentimicrarchaeaceae</taxon>
        <taxon>Candidatus Fermentimicrarchaeum</taxon>
    </lineage>
</organism>
<gene>
    <name evidence="2" type="ORF">Sv326_1149</name>
</gene>
<keyword evidence="1" id="KW-0472">Membrane</keyword>
<keyword evidence="1" id="KW-1133">Transmembrane helix</keyword>
<dbReference type="KEGG" id="flt:Sv326_1149"/>
<evidence type="ECO:0000313" key="3">
    <source>
        <dbReference type="Proteomes" id="UP000510821"/>
    </source>
</evidence>
<name>A0A7D6BVI2_FERL1</name>
<feature type="transmembrane region" description="Helical" evidence="1">
    <location>
        <begin position="361"/>
        <end position="383"/>
    </location>
</feature>
<sequence>MNNEERLILGLILLLAVSISAYTITSKHLSDLNSYSELLTAKRLLEGNSSGAGLIHQITTSLYRMFSSGEEFNYELFTNIAKVLTVILSAVCAVSFYFMLRQMFSDVASIGGAVLLVSSQAFLLNMESGVYSPDSLGMCLFALACSSLFIFYSKKNHLLLLASALLFLVSALSWNAGWILIGILLLSLTVQLICQPRKWDDVLARGVAALIIVFIISYLITSHQNIFKEAEETNLLLYLPNVPLAAVGIVAFALHLAGRHKSRGRFEFFAASFFLLSVFLSVFAAFPSSLGIALFSAFAINELFGVKDQNTAIAVLSIVLFFASFEYSQTFLKTEQAALASFLIALTSVFIASLYREKRVAAYIIFSVIALSLLSSLSTAAIIESQRIDRLGTSIDDMLTWVKDELHPDANIWAYGISPLVEFTTGRSSYYNDTEFARFILSNDSAAVLKQKNITYVVLDASLFDNIEEIKTIANNSKVRIDSFRLYRYEMNANGNIYAVFVSRNGNAIFAQADPVSGSLLEGDVLVVGADWRKLVPLKKLLRIGNYRFVYPQDNYDVNLFRMFFEHVDGMKEVYTSDDGEIKVFEVL</sequence>
<feature type="transmembrane region" description="Helical" evidence="1">
    <location>
        <begin position="337"/>
        <end position="355"/>
    </location>
</feature>